<feature type="compositionally biased region" description="Basic and acidic residues" evidence="1">
    <location>
        <begin position="19"/>
        <end position="30"/>
    </location>
</feature>
<accession>A0A0A8ZHW9</accession>
<reference evidence="2" key="1">
    <citation type="submission" date="2014-09" db="EMBL/GenBank/DDBJ databases">
        <authorList>
            <person name="Magalhaes I.L.F."/>
            <person name="Oliveira U."/>
            <person name="Santos F.R."/>
            <person name="Vidigal T.H.D.A."/>
            <person name="Brescovit A.D."/>
            <person name="Santos A.J."/>
        </authorList>
    </citation>
    <scope>NUCLEOTIDE SEQUENCE</scope>
    <source>
        <tissue evidence="2">Shoot tissue taken approximately 20 cm above the soil surface</tissue>
    </source>
</reference>
<proteinExistence type="predicted"/>
<organism evidence="2">
    <name type="scientific">Arundo donax</name>
    <name type="common">Giant reed</name>
    <name type="synonym">Donax arundinaceus</name>
    <dbReference type="NCBI Taxonomy" id="35708"/>
    <lineage>
        <taxon>Eukaryota</taxon>
        <taxon>Viridiplantae</taxon>
        <taxon>Streptophyta</taxon>
        <taxon>Embryophyta</taxon>
        <taxon>Tracheophyta</taxon>
        <taxon>Spermatophyta</taxon>
        <taxon>Magnoliopsida</taxon>
        <taxon>Liliopsida</taxon>
        <taxon>Poales</taxon>
        <taxon>Poaceae</taxon>
        <taxon>PACMAD clade</taxon>
        <taxon>Arundinoideae</taxon>
        <taxon>Arundineae</taxon>
        <taxon>Arundo</taxon>
    </lineage>
</organism>
<evidence type="ECO:0000256" key="1">
    <source>
        <dbReference type="SAM" id="MobiDB-lite"/>
    </source>
</evidence>
<reference evidence="2" key="2">
    <citation type="journal article" date="2015" name="Data Brief">
        <title>Shoot transcriptome of the giant reed, Arundo donax.</title>
        <authorList>
            <person name="Barrero R.A."/>
            <person name="Guerrero F.D."/>
            <person name="Moolhuijzen P."/>
            <person name="Goolsby J.A."/>
            <person name="Tidwell J."/>
            <person name="Bellgard S.E."/>
            <person name="Bellgard M.I."/>
        </authorList>
    </citation>
    <scope>NUCLEOTIDE SEQUENCE</scope>
    <source>
        <tissue evidence="2">Shoot tissue taken approximately 20 cm above the soil surface</tissue>
    </source>
</reference>
<feature type="region of interest" description="Disordered" evidence="1">
    <location>
        <begin position="1"/>
        <end position="30"/>
    </location>
</feature>
<evidence type="ECO:0000313" key="2">
    <source>
        <dbReference type="EMBL" id="JAD37278.1"/>
    </source>
</evidence>
<protein>
    <submittedName>
        <fullName evidence="2">Uncharacterized protein</fullName>
    </submittedName>
</protein>
<sequence>MSSVKGELDSRPGNARVQADLKRENADISY</sequence>
<dbReference type="EMBL" id="GBRH01260617">
    <property type="protein sequence ID" value="JAD37278.1"/>
    <property type="molecule type" value="Transcribed_RNA"/>
</dbReference>
<name>A0A0A8ZHW9_ARUDO</name>
<feature type="compositionally biased region" description="Basic and acidic residues" evidence="1">
    <location>
        <begin position="1"/>
        <end position="10"/>
    </location>
</feature>
<dbReference type="AlphaFoldDB" id="A0A0A8ZHW9"/>